<keyword evidence="5" id="KW-1185">Reference proteome</keyword>
<evidence type="ECO:0000313" key="3">
    <source>
        <dbReference type="EMBL" id="CAB4315035.1"/>
    </source>
</evidence>
<sequence>MGLPKFYLLPLLLLIVVFASKKSSAVEARPLSILPQQGHAKVFSTLGIACECCDGAGGECTSTWTEPCTRLKCLPWKHY</sequence>
<gene>
    <name evidence="2" type="ORF">CURHAP_LOCUS40202</name>
    <name evidence="3" type="ORF">ORAREDHAP_LOCUS39601</name>
</gene>
<evidence type="ECO:0000313" key="2">
    <source>
        <dbReference type="EMBL" id="CAB4284618.1"/>
    </source>
</evidence>
<evidence type="ECO:0000313" key="5">
    <source>
        <dbReference type="Proteomes" id="UP000507245"/>
    </source>
</evidence>
<dbReference type="EMBL" id="CAEKDK010000006">
    <property type="protein sequence ID" value="CAB4284618.1"/>
    <property type="molecule type" value="Genomic_DNA"/>
</dbReference>
<feature type="signal peptide" evidence="1">
    <location>
        <begin position="1"/>
        <end position="25"/>
    </location>
</feature>
<feature type="chain" id="PRO_5033890372" evidence="1">
    <location>
        <begin position="26"/>
        <end position="79"/>
    </location>
</feature>
<organism evidence="2 4">
    <name type="scientific">Prunus armeniaca</name>
    <name type="common">Apricot</name>
    <name type="synonym">Armeniaca vulgaris</name>
    <dbReference type="NCBI Taxonomy" id="36596"/>
    <lineage>
        <taxon>Eukaryota</taxon>
        <taxon>Viridiplantae</taxon>
        <taxon>Streptophyta</taxon>
        <taxon>Embryophyta</taxon>
        <taxon>Tracheophyta</taxon>
        <taxon>Spermatophyta</taxon>
        <taxon>Magnoliopsida</taxon>
        <taxon>eudicotyledons</taxon>
        <taxon>Gunneridae</taxon>
        <taxon>Pentapetalae</taxon>
        <taxon>rosids</taxon>
        <taxon>fabids</taxon>
        <taxon>Rosales</taxon>
        <taxon>Rosaceae</taxon>
        <taxon>Amygdaloideae</taxon>
        <taxon>Amygdaleae</taxon>
        <taxon>Prunus</taxon>
    </lineage>
</organism>
<protein>
    <submittedName>
        <fullName evidence="2">Uncharacterized protein</fullName>
    </submittedName>
</protein>
<proteinExistence type="predicted"/>
<dbReference type="AlphaFoldDB" id="A0A6J5VFF2"/>
<evidence type="ECO:0000313" key="4">
    <source>
        <dbReference type="Proteomes" id="UP000507222"/>
    </source>
</evidence>
<dbReference type="PANTHER" id="PTHR37078">
    <property type="entry name" value="NODULE CYSTEINE-RICH (NCR) SECRETED PEPTIDE"/>
    <property type="match status" value="1"/>
</dbReference>
<reference evidence="2 4" key="2">
    <citation type="submission" date="2020-05" db="EMBL/GenBank/DDBJ databases">
        <authorList>
            <person name="Campoy J."/>
            <person name="Schneeberger K."/>
            <person name="Spophaly S."/>
        </authorList>
    </citation>
    <scope>NUCLEOTIDE SEQUENCE [LARGE SCALE GENOMIC DNA]</scope>
    <source>
        <strain evidence="2">PruArmRojPasFocal</strain>
    </source>
</reference>
<evidence type="ECO:0000256" key="1">
    <source>
        <dbReference type="SAM" id="SignalP"/>
    </source>
</evidence>
<dbReference type="Proteomes" id="UP000507222">
    <property type="component" value="Unassembled WGS sequence"/>
</dbReference>
<accession>A0A6J5VFF2</accession>
<reference evidence="5" key="1">
    <citation type="journal article" date="2020" name="Genome Biol.">
        <title>Gamete binning: chromosome-level and haplotype-resolved genome assembly enabled by high-throughput single-cell sequencing of gamete genomes.</title>
        <authorList>
            <person name="Campoy J.A."/>
            <person name="Sun H."/>
            <person name="Goel M."/>
            <person name="Jiao W.-B."/>
            <person name="Folz-Donahue K."/>
            <person name="Wang N."/>
            <person name="Rubio M."/>
            <person name="Liu C."/>
            <person name="Kukat C."/>
            <person name="Ruiz D."/>
            <person name="Huettel B."/>
            <person name="Schneeberger K."/>
        </authorList>
    </citation>
    <scope>NUCLEOTIDE SEQUENCE [LARGE SCALE GENOMIC DNA]</scope>
    <source>
        <strain evidence="5">cv. Rojo Pasion</strain>
    </source>
</reference>
<name>A0A6J5VFF2_PRUAR</name>
<dbReference type="EMBL" id="CAEKKB010000006">
    <property type="protein sequence ID" value="CAB4315035.1"/>
    <property type="molecule type" value="Genomic_DNA"/>
</dbReference>
<keyword evidence="1" id="KW-0732">Signal</keyword>
<dbReference type="OrthoDB" id="754109at2759"/>
<dbReference type="Proteomes" id="UP000507245">
    <property type="component" value="Unassembled WGS sequence"/>
</dbReference>
<dbReference type="PANTHER" id="PTHR37078:SF6">
    <property type="entry name" value="NODULE CYSTEINE-RICH (NCR) SECRETED PEPTIDE"/>
    <property type="match status" value="1"/>
</dbReference>